<gene>
    <name evidence="4" type="ORF">HID58_006074</name>
</gene>
<feature type="domain" description="EF-hand" evidence="3">
    <location>
        <begin position="25"/>
        <end position="60"/>
    </location>
</feature>
<reference evidence="4 5" key="1">
    <citation type="submission" date="2021-05" db="EMBL/GenBank/DDBJ databases">
        <title>Genome Assembly of Synthetic Allotetraploid Brassica napus Reveals Homoeologous Exchanges between Subgenomes.</title>
        <authorList>
            <person name="Davis J.T."/>
        </authorList>
    </citation>
    <scope>NUCLEOTIDE SEQUENCE [LARGE SCALE GENOMIC DNA]</scope>
    <source>
        <strain evidence="5">cv. Da-Ae</strain>
        <tissue evidence="4">Seedling</tissue>
    </source>
</reference>
<keyword evidence="5" id="KW-1185">Reference proteome</keyword>
<name>A0ABQ8EB04_BRANA</name>
<dbReference type="Proteomes" id="UP000824890">
    <property type="component" value="Unassembled WGS sequence"/>
</dbReference>
<comment type="caution">
    <text evidence="4">The sequence shown here is derived from an EMBL/GenBank/DDBJ whole genome shotgun (WGS) entry which is preliminary data.</text>
</comment>
<evidence type="ECO:0000256" key="2">
    <source>
        <dbReference type="ARBA" id="ARBA00022837"/>
    </source>
</evidence>
<feature type="domain" description="EF-hand" evidence="3">
    <location>
        <begin position="61"/>
        <end position="96"/>
    </location>
</feature>
<dbReference type="PROSITE" id="PS50222">
    <property type="entry name" value="EF_HAND_2"/>
    <property type="match status" value="4"/>
</dbReference>
<feature type="domain" description="EF-hand" evidence="3">
    <location>
        <begin position="179"/>
        <end position="214"/>
    </location>
</feature>
<dbReference type="Pfam" id="PF13833">
    <property type="entry name" value="EF-hand_8"/>
    <property type="match status" value="2"/>
</dbReference>
<dbReference type="SMART" id="SM00054">
    <property type="entry name" value="EFh"/>
    <property type="match status" value="5"/>
</dbReference>
<dbReference type="InterPro" id="IPR050145">
    <property type="entry name" value="Centrin_CML-like"/>
</dbReference>
<dbReference type="Pfam" id="PF13499">
    <property type="entry name" value="EF-hand_7"/>
    <property type="match status" value="1"/>
</dbReference>
<feature type="domain" description="EF-hand" evidence="3">
    <location>
        <begin position="264"/>
        <end position="295"/>
    </location>
</feature>
<evidence type="ECO:0000259" key="3">
    <source>
        <dbReference type="PROSITE" id="PS50222"/>
    </source>
</evidence>
<protein>
    <recommendedName>
        <fullName evidence="3">EF-hand domain-containing protein</fullName>
    </recommendedName>
</protein>
<proteinExistence type="predicted"/>
<dbReference type="SUPFAM" id="SSF47473">
    <property type="entry name" value="EF-hand"/>
    <property type="match status" value="2"/>
</dbReference>
<dbReference type="InterPro" id="IPR002048">
    <property type="entry name" value="EF_hand_dom"/>
</dbReference>
<dbReference type="InterPro" id="IPR018247">
    <property type="entry name" value="EF_Hand_1_Ca_BS"/>
</dbReference>
<dbReference type="PROSITE" id="PS00018">
    <property type="entry name" value="EF_HAND_1"/>
    <property type="match status" value="4"/>
</dbReference>
<keyword evidence="1" id="KW-0677">Repeat</keyword>
<dbReference type="CDD" id="cd00051">
    <property type="entry name" value="EFh"/>
    <property type="match status" value="2"/>
</dbReference>
<dbReference type="EMBL" id="JAGKQM010000002">
    <property type="protein sequence ID" value="KAH0938613.1"/>
    <property type="molecule type" value="Genomic_DNA"/>
</dbReference>
<evidence type="ECO:0000313" key="5">
    <source>
        <dbReference type="Proteomes" id="UP000824890"/>
    </source>
</evidence>
<dbReference type="PANTHER" id="PTHR23050">
    <property type="entry name" value="CALCIUM BINDING PROTEIN"/>
    <property type="match status" value="1"/>
</dbReference>
<organism evidence="4 5">
    <name type="scientific">Brassica napus</name>
    <name type="common">Rape</name>
    <dbReference type="NCBI Taxonomy" id="3708"/>
    <lineage>
        <taxon>Eukaryota</taxon>
        <taxon>Viridiplantae</taxon>
        <taxon>Streptophyta</taxon>
        <taxon>Embryophyta</taxon>
        <taxon>Tracheophyta</taxon>
        <taxon>Spermatophyta</taxon>
        <taxon>Magnoliopsida</taxon>
        <taxon>eudicotyledons</taxon>
        <taxon>Gunneridae</taxon>
        <taxon>Pentapetalae</taxon>
        <taxon>rosids</taxon>
        <taxon>malvids</taxon>
        <taxon>Brassicales</taxon>
        <taxon>Brassicaceae</taxon>
        <taxon>Brassiceae</taxon>
        <taxon>Brassica</taxon>
    </lineage>
</organism>
<feature type="non-terminal residue" evidence="4">
    <location>
        <position position="1"/>
    </location>
</feature>
<dbReference type="InterPro" id="IPR011992">
    <property type="entry name" value="EF-hand-dom_pair"/>
</dbReference>
<accession>A0ABQ8EB04</accession>
<evidence type="ECO:0000256" key="1">
    <source>
        <dbReference type="ARBA" id="ARBA00022737"/>
    </source>
</evidence>
<sequence length="295" mass="34006">TSQRQLSSSFTKLYERLSSFRNGEDNIRDLEAVFAYMDANRDGRISAEELKKSFNTLGDQLSDEEAEAAVKLSDIDGDGMLDFEEFSQLIKGNDEFTEEEQKRKMMEAFRMYIDEGEDCITPKSLKTMLMKLGESRTSDDCVVMIKAFDLNDDGTTHRRLSSSLTKLCERLSSFKNGDDNIRELQAVFAYMDANRDGRISVEELTKSFNTLGEQLSDEEAKVVFTEEEKKRKMLEAFRMYIDESEDCITPRSLKTMLMKLGELRTNDDCRVMIKVFDLNDDGVLSFDEFAHMMMR</sequence>
<keyword evidence="2" id="KW-0106">Calcium</keyword>
<evidence type="ECO:0000313" key="4">
    <source>
        <dbReference type="EMBL" id="KAH0938613.1"/>
    </source>
</evidence>
<dbReference type="Gene3D" id="1.10.238.10">
    <property type="entry name" value="EF-hand"/>
    <property type="match status" value="4"/>
</dbReference>
<dbReference type="Pfam" id="PF13202">
    <property type="entry name" value="EF-hand_5"/>
    <property type="match status" value="1"/>
</dbReference>